<feature type="domain" description="Mutator-like transposase" evidence="2">
    <location>
        <begin position="24"/>
        <end position="107"/>
    </location>
</feature>
<reference evidence="3" key="2">
    <citation type="submission" date="2022-10" db="EMBL/GenBank/DDBJ databases">
        <authorList>
            <consortium name="ENA_rothamsted_submissions"/>
            <consortium name="culmorum"/>
            <person name="King R."/>
        </authorList>
    </citation>
    <scope>NUCLEOTIDE SEQUENCE</scope>
</reference>
<name>A0A9N9RAY3_9NEOP</name>
<keyword evidence="4" id="KW-1185">Reference proteome</keyword>
<sequence length="133" mass="15088">MCQETFYIENEAPGDIGINDSAVACGHYQLQEFSAALNLPIITLYTFNTSHSKLTNHWEKISLASMTAAAQKEREMAIKEGRVDKNGVPIIDVIVDGCFSKRTYKKKILNAGTTFYVIYVINLQLYRRTKNIY</sequence>
<dbReference type="EMBL" id="OU893336">
    <property type="protein sequence ID" value="CAG9792724.1"/>
    <property type="molecule type" value="Genomic_DNA"/>
</dbReference>
<evidence type="ECO:0000259" key="2">
    <source>
        <dbReference type="Pfam" id="PF20700"/>
    </source>
</evidence>
<proteinExistence type="predicted"/>
<dbReference type="OrthoDB" id="6781756at2759"/>
<evidence type="ECO:0000313" key="3">
    <source>
        <dbReference type="EMBL" id="CAG9792724.1"/>
    </source>
</evidence>
<evidence type="ECO:0000256" key="1">
    <source>
        <dbReference type="SAM" id="Phobius"/>
    </source>
</evidence>
<reference evidence="3" key="1">
    <citation type="submission" date="2021-12" db="EMBL/GenBank/DDBJ databases">
        <authorList>
            <person name="King R."/>
        </authorList>
    </citation>
    <scope>NUCLEOTIDE SEQUENCE</scope>
</reference>
<keyword evidence="1" id="KW-0472">Membrane</keyword>
<keyword evidence="1" id="KW-1133">Transmembrane helix</keyword>
<dbReference type="InterPro" id="IPR049012">
    <property type="entry name" value="Mutator_transp_dom"/>
</dbReference>
<dbReference type="Pfam" id="PF20700">
    <property type="entry name" value="Mutator"/>
    <property type="match status" value="1"/>
</dbReference>
<organism evidence="3 4">
    <name type="scientific">Diatraea saccharalis</name>
    <name type="common">sugarcane borer</name>
    <dbReference type="NCBI Taxonomy" id="40085"/>
    <lineage>
        <taxon>Eukaryota</taxon>
        <taxon>Metazoa</taxon>
        <taxon>Ecdysozoa</taxon>
        <taxon>Arthropoda</taxon>
        <taxon>Hexapoda</taxon>
        <taxon>Insecta</taxon>
        <taxon>Pterygota</taxon>
        <taxon>Neoptera</taxon>
        <taxon>Endopterygota</taxon>
        <taxon>Lepidoptera</taxon>
        <taxon>Glossata</taxon>
        <taxon>Ditrysia</taxon>
        <taxon>Pyraloidea</taxon>
        <taxon>Crambidae</taxon>
        <taxon>Crambinae</taxon>
        <taxon>Diatraea</taxon>
    </lineage>
</organism>
<evidence type="ECO:0000313" key="4">
    <source>
        <dbReference type="Proteomes" id="UP001153714"/>
    </source>
</evidence>
<feature type="transmembrane region" description="Helical" evidence="1">
    <location>
        <begin position="108"/>
        <end position="126"/>
    </location>
</feature>
<dbReference type="AlphaFoldDB" id="A0A9N9RAY3"/>
<accession>A0A9N9RAY3</accession>
<protein>
    <recommendedName>
        <fullName evidence="2">Mutator-like transposase domain-containing protein</fullName>
    </recommendedName>
</protein>
<gene>
    <name evidence="3" type="ORF">DIATSA_LOCUS10234</name>
</gene>
<keyword evidence="1" id="KW-0812">Transmembrane</keyword>
<dbReference type="Proteomes" id="UP001153714">
    <property type="component" value="Chromosome 5"/>
</dbReference>